<reference evidence="2" key="1">
    <citation type="submission" date="2016-02" db="EMBL/GenBank/DDBJ databases">
        <title>Paenibacillus sp. LPB0068, isolated from Crassostrea gigas.</title>
        <authorList>
            <person name="Shin S.-K."/>
            <person name="Yi H."/>
        </authorList>
    </citation>
    <scope>NUCLEOTIDE SEQUENCE [LARGE SCALE GENOMIC DNA]</scope>
    <source>
        <strain evidence="2">KCTC 23969</strain>
    </source>
</reference>
<evidence type="ECO:0000313" key="2">
    <source>
        <dbReference type="Proteomes" id="UP000092612"/>
    </source>
</evidence>
<dbReference type="EMBL" id="LSFL01000041">
    <property type="protein sequence ID" value="OBY62205.1"/>
    <property type="molecule type" value="Genomic_DNA"/>
</dbReference>
<proteinExistence type="predicted"/>
<dbReference type="RefSeq" id="WP_068364023.1">
    <property type="nucleotide sequence ID" value="NZ_CP019337.1"/>
</dbReference>
<dbReference type="KEGG" id="prn:BW723_16560"/>
<keyword evidence="2" id="KW-1185">Reference proteome</keyword>
<dbReference type="OrthoDB" id="1341344at2"/>
<comment type="caution">
    <text evidence="1">The sequence shown here is derived from an EMBL/GenBank/DDBJ whole genome shotgun (WGS) entry which is preliminary data.</text>
</comment>
<dbReference type="Proteomes" id="UP000092612">
    <property type="component" value="Unassembled WGS sequence"/>
</dbReference>
<accession>A0A1B8TRL7</accession>
<evidence type="ECO:0000313" key="1">
    <source>
        <dbReference type="EMBL" id="OBY62205.1"/>
    </source>
</evidence>
<gene>
    <name evidence="1" type="ORF">LPB301_15085</name>
</gene>
<organism evidence="1 2">
    <name type="scientific">Polaribacter reichenbachii</name>
    <dbReference type="NCBI Taxonomy" id="996801"/>
    <lineage>
        <taxon>Bacteria</taxon>
        <taxon>Pseudomonadati</taxon>
        <taxon>Bacteroidota</taxon>
        <taxon>Flavobacteriia</taxon>
        <taxon>Flavobacteriales</taxon>
        <taxon>Flavobacteriaceae</taxon>
    </lineage>
</organism>
<dbReference type="AlphaFoldDB" id="A0A1B8TRL7"/>
<dbReference type="STRING" id="996801.BW723_16560"/>
<protein>
    <submittedName>
        <fullName evidence="1">Uncharacterized protein</fullName>
    </submittedName>
</protein>
<name>A0A1B8TRL7_9FLAO</name>
<sequence length="232" mass="27737">MKNIIERTLFWFSDGDDKLLSLNERYFSLGNLLNRLLCEKYKGKKLQFINLFFRTEETYKLYPQASKHFTHFYGGQLTYDDVFDLKAFNKMNKQEQDNFIWKRAFEILQEAAASIKNKDILNASEYAYNKGLEMDLNPDFRMIEKDVVLFDQALKAAIWVNFKKEGMYSKFTLEKENQIVFEKEIDKAKNGVEFFLEIYKDIDLKNNNIIIKGRKDVEYLPLKIRIYKEELV</sequence>